<dbReference type="RefSeq" id="WP_419194547.1">
    <property type="nucleotide sequence ID" value="NZ_SJPJ01000001.1"/>
</dbReference>
<protein>
    <recommendedName>
        <fullName evidence="3">AAA+ ATPase domain-containing protein</fullName>
    </recommendedName>
</protein>
<dbReference type="SUPFAM" id="SSF52540">
    <property type="entry name" value="P-loop containing nucleoside triphosphate hydrolases"/>
    <property type="match status" value="1"/>
</dbReference>
<evidence type="ECO:0008006" key="3">
    <source>
        <dbReference type="Google" id="ProtNLM"/>
    </source>
</evidence>
<comment type="caution">
    <text evidence="1">The sequence shown here is derived from an EMBL/GenBank/DDBJ whole genome shotgun (WGS) entry which is preliminary data.</text>
</comment>
<evidence type="ECO:0000313" key="2">
    <source>
        <dbReference type="Proteomes" id="UP000315010"/>
    </source>
</evidence>
<keyword evidence="2" id="KW-1185">Reference proteome</keyword>
<name>A0A5C5Z5H1_9BACT</name>
<sequence>MIGQSTIFPKVRCGRPWGWCNLFRNPFGELTPDERAELAVVDISEIVGVLNQPRIAIQFIGECGRGKTTRMLAIGKELPEAAYVYLEEDRPCGAIPTGYPLMIDEAQRLPRSVMRTIFSSGLTLVLATHRDLSRPLRSFGYRVKTYRLGRDGDANLIWECLNRRIEASRLNAGPIPVLSRADAAELVRQFGSDIRAMESYLYDQVQKQVYSDGEMRFID</sequence>
<reference evidence="1 2" key="1">
    <citation type="submission" date="2019-02" db="EMBL/GenBank/DDBJ databases">
        <title>Deep-cultivation of Planctomycetes and their phenomic and genomic characterization uncovers novel biology.</title>
        <authorList>
            <person name="Wiegand S."/>
            <person name="Jogler M."/>
            <person name="Boedeker C."/>
            <person name="Pinto D."/>
            <person name="Vollmers J."/>
            <person name="Rivas-Marin E."/>
            <person name="Kohn T."/>
            <person name="Peeters S.H."/>
            <person name="Heuer A."/>
            <person name="Rast P."/>
            <person name="Oberbeckmann S."/>
            <person name="Bunk B."/>
            <person name="Jeske O."/>
            <person name="Meyerdierks A."/>
            <person name="Storesund J.E."/>
            <person name="Kallscheuer N."/>
            <person name="Luecker S."/>
            <person name="Lage O.M."/>
            <person name="Pohl T."/>
            <person name="Merkel B.J."/>
            <person name="Hornburger P."/>
            <person name="Mueller R.-W."/>
            <person name="Bruemmer F."/>
            <person name="Labrenz M."/>
            <person name="Spormann A.M."/>
            <person name="Op Den Camp H."/>
            <person name="Overmann J."/>
            <person name="Amann R."/>
            <person name="Jetten M.S.M."/>
            <person name="Mascher T."/>
            <person name="Medema M.H."/>
            <person name="Devos D.P."/>
            <person name="Kaster A.-K."/>
            <person name="Ovreas L."/>
            <person name="Rohde M."/>
            <person name="Galperin M.Y."/>
            <person name="Jogler C."/>
        </authorList>
    </citation>
    <scope>NUCLEOTIDE SEQUENCE [LARGE SCALE GENOMIC DNA]</scope>
    <source>
        <strain evidence="1 2">CA13</strain>
    </source>
</reference>
<accession>A0A5C5Z5H1</accession>
<dbReference type="Proteomes" id="UP000315010">
    <property type="component" value="Unassembled WGS sequence"/>
</dbReference>
<evidence type="ECO:0000313" key="1">
    <source>
        <dbReference type="EMBL" id="TWT82558.1"/>
    </source>
</evidence>
<dbReference type="InterPro" id="IPR027417">
    <property type="entry name" value="P-loop_NTPase"/>
</dbReference>
<dbReference type="AlphaFoldDB" id="A0A5C5Z5H1"/>
<gene>
    <name evidence="1" type="ORF">CA13_40210</name>
</gene>
<organism evidence="1 2">
    <name type="scientific">Novipirellula herctigrandis</name>
    <dbReference type="NCBI Taxonomy" id="2527986"/>
    <lineage>
        <taxon>Bacteria</taxon>
        <taxon>Pseudomonadati</taxon>
        <taxon>Planctomycetota</taxon>
        <taxon>Planctomycetia</taxon>
        <taxon>Pirellulales</taxon>
        <taxon>Pirellulaceae</taxon>
        <taxon>Novipirellula</taxon>
    </lineage>
</organism>
<dbReference type="EMBL" id="SJPJ01000001">
    <property type="protein sequence ID" value="TWT82558.1"/>
    <property type="molecule type" value="Genomic_DNA"/>
</dbReference>
<proteinExistence type="predicted"/>